<dbReference type="RefSeq" id="WP_386733123.1">
    <property type="nucleotide sequence ID" value="NZ_JBHSTP010000004.1"/>
</dbReference>
<dbReference type="InterPro" id="IPR027417">
    <property type="entry name" value="P-loop_NTPase"/>
</dbReference>
<dbReference type="InterPro" id="IPR003593">
    <property type="entry name" value="AAA+_ATPase"/>
</dbReference>
<organism evidence="7 8">
    <name type="scientific">Luethyella okanaganae</name>
    <dbReference type="NCBI Taxonomy" id="69372"/>
    <lineage>
        <taxon>Bacteria</taxon>
        <taxon>Bacillati</taxon>
        <taxon>Actinomycetota</taxon>
        <taxon>Actinomycetes</taxon>
        <taxon>Micrococcales</taxon>
        <taxon>Microbacteriaceae</taxon>
        <taxon>Luethyella</taxon>
    </lineage>
</organism>
<dbReference type="SUPFAM" id="SSF52540">
    <property type="entry name" value="P-loop containing nucleoside triphosphate hydrolases"/>
    <property type="match status" value="2"/>
</dbReference>
<proteinExistence type="predicted"/>
<evidence type="ECO:0000259" key="6">
    <source>
        <dbReference type="PROSITE" id="PS50901"/>
    </source>
</evidence>
<dbReference type="Pfam" id="PF01580">
    <property type="entry name" value="FtsK_SpoIIIE"/>
    <property type="match status" value="1"/>
</dbReference>
<evidence type="ECO:0000256" key="5">
    <source>
        <dbReference type="SAM" id="Phobius"/>
    </source>
</evidence>
<feature type="coiled-coil region" evidence="4">
    <location>
        <begin position="475"/>
        <end position="502"/>
    </location>
</feature>
<dbReference type="PANTHER" id="PTHR22683">
    <property type="entry name" value="SPORULATION PROTEIN RELATED"/>
    <property type="match status" value="1"/>
</dbReference>
<dbReference type="PANTHER" id="PTHR22683:SF1">
    <property type="entry name" value="TYPE VII SECRETION SYSTEM PROTEIN ESSC"/>
    <property type="match status" value="1"/>
</dbReference>
<protein>
    <submittedName>
        <fullName evidence="7">FtsK/SpoIIIE domain-containing protein</fullName>
    </submittedName>
</protein>
<keyword evidence="2 3" id="KW-0067">ATP-binding</keyword>
<accession>A0ABW1VIK0</accession>
<feature type="domain" description="FtsK" evidence="6">
    <location>
        <begin position="400"/>
        <end position="585"/>
    </location>
</feature>
<dbReference type="InterPro" id="IPR002543">
    <property type="entry name" value="FtsK_dom"/>
</dbReference>
<sequence>MDHGQVLPDRWVAPLVLPSRPHEPEKAPFPLVASIAPVVAAAAIWAVTRSPFALVFAALGPIVAIASLLDSRRHAVRRRRREAARYVSSITALRVEMAEAHERERCEAWRRTPSATMLIACARDDPERWHARSPGRAVLGRGTIASMLRLDGSVVSDLERELRDVVAFLEDAPLSCEAGEGIGVVGPSPLARAALRGLLLQLCRSSDPSVVRIEVPSTKEWEWAAGLPHATGPMVADGGARRTGEHAQENIGAARPGSATIQEPERWIVVRDLTDGGSGPSEPFEADVGRVTLLVAATTGEQLPPGCGTVLRVDGVRRGRVVRSRDGFAGTIVVPEFIGREQAAGFARDLREMAAAAGLGLRREALPDRVVFEELVEVSSAGSGETVGRDLSCPLGRTRRGHIVVDLVGQGPHALIGGTTGSGKSELLVTWIASMASRHSTRELTVLLVDFKGGSSFAQLAELPHCVGVITDLDEREASRALASLRAELRFREEQLRQYGARDIADAELGGRLPRLVIVVDEFAAMLGLFPELHALFVDLAARGRSLGVHLVLCTQRPAGIVRDALLANCNLRLSLRVNNRSDSLAVIGTEEAARIAPDNPGRCFLDTGSGRTIEFQAAVTVSADIRHIVETTRSSEVASPELRRPWLDPLPRRLPRNDARLRAAMFDGEQPGILLGLLDDPERQRQNAAVWIPERHGHLLLLGGPGTGKTSLLAAIHEHGGGYSVDAIAPDPESLWDALVDAARQDGPDSVPRKGRVLLLDDWDSVSARWPSDHRQAGIELLLRVLRDGPAARRHVVLASQRLTGQLQSARPSFGSAVILRLADRSDHLLAGGRPEYWDTSDPPGSGEWRGLRMQCVLPTQPPPAAVARVQNAPDLEPSDGPLLVVSSSPTRTAEGLRRDGFEVSELSPLSRATANTTGFRGITVADSARKTALVGDLDAWQANWSLFSSLRGDCGLVFDGGSLADYRLLTRRRELPPVLAAETDHGWLVTPDGVTHRRRIRR</sequence>
<evidence type="ECO:0000256" key="4">
    <source>
        <dbReference type="SAM" id="Coils"/>
    </source>
</evidence>
<keyword evidence="4" id="KW-0175">Coiled coil</keyword>
<dbReference type="CDD" id="cd01127">
    <property type="entry name" value="TrwB_TraG_TraD_VirD4"/>
    <property type="match status" value="1"/>
</dbReference>
<dbReference type="InterPro" id="IPR050206">
    <property type="entry name" value="FtsK/SpoIIIE/SftA"/>
</dbReference>
<dbReference type="EMBL" id="JBHSTP010000004">
    <property type="protein sequence ID" value="MFC6357372.1"/>
    <property type="molecule type" value="Genomic_DNA"/>
</dbReference>
<evidence type="ECO:0000256" key="1">
    <source>
        <dbReference type="ARBA" id="ARBA00022741"/>
    </source>
</evidence>
<keyword evidence="5" id="KW-1133">Transmembrane helix</keyword>
<evidence type="ECO:0000313" key="8">
    <source>
        <dbReference type="Proteomes" id="UP001596306"/>
    </source>
</evidence>
<dbReference type="Gene3D" id="3.40.50.300">
    <property type="entry name" value="P-loop containing nucleotide triphosphate hydrolases"/>
    <property type="match status" value="3"/>
</dbReference>
<gene>
    <name evidence="7" type="ORF">ACFQB0_14775</name>
</gene>
<keyword evidence="1 3" id="KW-0547">Nucleotide-binding</keyword>
<dbReference type="PROSITE" id="PS50901">
    <property type="entry name" value="FTSK"/>
    <property type="match status" value="1"/>
</dbReference>
<feature type="binding site" evidence="3">
    <location>
        <begin position="418"/>
        <end position="425"/>
    </location>
    <ligand>
        <name>ATP</name>
        <dbReference type="ChEBI" id="CHEBI:30616"/>
    </ligand>
</feature>
<feature type="transmembrane region" description="Helical" evidence="5">
    <location>
        <begin position="52"/>
        <end position="71"/>
    </location>
</feature>
<comment type="caution">
    <text evidence="7">The sequence shown here is derived from an EMBL/GenBank/DDBJ whole genome shotgun (WGS) entry which is preliminary data.</text>
</comment>
<keyword evidence="8" id="KW-1185">Reference proteome</keyword>
<name>A0ABW1VIK0_9MICO</name>
<keyword evidence="5" id="KW-0812">Transmembrane</keyword>
<dbReference type="SMART" id="SM00382">
    <property type="entry name" value="AAA"/>
    <property type="match status" value="2"/>
</dbReference>
<evidence type="ECO:0000256" key="2">
    <source>
        <dbReference type="ARBA" id="ARBA00022840"/>
    </source>
</evidence>
<keyword evidence="5" id="KW-0472">Membrane</keyword>
<reference evidence="8" key="1">
    <citation type="journal article" date="2019" name="Int. J. Syst. Evol. Microbiol.">
        <title>The Global Catalogue of Microorganisms (GCM) 10K type strain sequencing project: providing services to taxonomists for standard genome sequencing and annotation.</title>
        <authorList>
            <consortium name="The Broad Institute Genomics Platform"/>
            <consortium name="The Broad Institute Genome Sequencing Center for Infectious Disease"/>
            <person name="Wu L."/>
            <person name="Ma J."/>
        </authorList>
    </citation>
    <scope>NUCLEOTIDE SEQUENCE [LARGE SCALE GENOMIC DNA]</scope>
    <source>
        <strain evidence="8">CCUG 43304</strain>
    </source>
</reference>
<evidence type="ECO:0000256" key="3">
    <source>
        <dbReference type="PROSITE-ProRule" id="PRU00289"/>
    </source>
</evidence>
<dbReference type="Proteomes" id="UP001596306">
    <property type="component" value="Unassembled WGS sequence"/>
</dbReference>
<evidence type="ECO:0000313" key="7">
    <source>
        <dbReference type="EMBL" id="MFC6357372.1"/>
    </source>
</evidence>
<feature type="transmembrane region" description="Helical" evidence="5">
    <location>
        <begin position="27"/>
        <end position="46"/>
    </location>
</feature>